<sequence>MTEIINQVFALDLKMKKDNNDSLNRYVDRIYHEFEAMGFQIVNPIGQAYRNEMTDVEANIIGDLSRKSKITKVLKPVIYQVENNETRLLQKGIVIVE</sequence>
<name>A0ABT0HDI3_9FLAO</name>
<organism evidence="1 2">
    <name type="scientific">Psychroserpens algicola</name>
    <dbReference type="NCBI Taxonomy" id="1719034"/>
    <lineage>
        <taxon>Bacteria</taxon>
        <taxon>Pseudomonadati</taxon>
        <taxon>Bacteroidota</taxon>
        <taxon>Flavobacteriia</taxon>
        <taxon>Flavobacteriales</taxon>
        <taxon>Flavobacteriaceae</taxon>
        <taxon>Psychroserpens</taxon>
    </lineage>
</organism>
<reference evidence="1" key="1">
    <citation type="submission" date="2022-04" db="EMBL/GenBank/DDBJ databases">
        <authorList>
            <person name="Ren T."/>
        </authorList>
    </citation>
    <scope>NUCLEOTIDE SEQUENCE</scope>
    <source>
        <strain evidence="1">F63249</strain>
    </source>
</reference>
<evidence type="ECO:0000313" key="2">
    <source>
        <dbReference type="Proteomes" id="UP001203687"/>
    </source>
</evidence>
<proteinExistence type="predicted"/>
<evidence type="ECO:0000313" key="1">
    <source>
        <dbReference type="EMBL" id="MCK8482247.1"/>
    </source>
</evidence>
<dbReference type="Proteomes" id="UP001203687">
    <property type="component" value="Unassembled WGS sequence"/>
</dbReference>
<dbReference type="EMBL" id="JALPQF010000025">
    <property type="protein sequence ID" value="MCK8482247.1"/>
    <property type="molecule type" value="Genomic_DNA"/>
</dbReference>
<gene>
    <name evidence="1" type="ORF">MUY34_16570</name>
</gene>
<protein>
    <submittedName>
        <fullName evidence="1">Uncharacterized protein</fullName>
    </submittedName>
</protein>
<comment type="caution">
    <text evidence="1">The sequence shown here is derived from an EMBL/GenBank/DDBJ whole genome shotgun (WGS) entry which is preliminary data.</text>
</comment>
<accession>A0ABT0HDI3</accession>
<dbReference type="RefSeq" id="WP_204346222.1">
    <property type="nucleotide sequence ID" value="NZ_JACNMJ010000005.1"/>
</dbReference>
<keyword evidence="2" id="KW-1185">Reference proteome</keyword>